<organism evidence="1 2">
    <name type="scientific">Lepraria neglecta</name>
    <dbReference type="NCBI Taxonomy" id="209136"/>
    <lineage>
        <taxon>Eukaryota</taxon>
        <taxon>Fungi</taxon>
        <taxon>Dikarya</taxon>
        <taxon>Ascomycota</taxon>
        <taxon>Pezizomycotina</taxon>
        <taxon>Lecanoromycetes</taxon>
        <taxon>OSLEUM clade</taxon>
        <taxon>Lecanoromycetidae</taxon>
        <taxon>Lecanorales</taxon>
        <taxon>Lecanorineae</taxon>
        <taxon>Stereocaulaceae</taxon>
        <taxon>Lepraria</taxon>
    </lineage>
</organism>
<accession>A0AAD9ZDD6</accession>
<proteinExistence type="predicted"/>
<dbReference type="AlphaFoldDB" id="A0AAD9ZDD6"/>
<evidence type="ECO:0000313" key="2">
    <source>
        <dbReference type="Proteomes" id="UP001276659"/>
    </source>
</evidence>
<dbReference type="EMBL" id="JASNWA010000006">
    <property type="protein sequence ID" value="KAK3174727.1"/>
    <property type="molecule type" value="Genomic_DNA"/>
</dbReference>
<sequence length="91" mass="9531">MGKYVVNPATTMKLALLTPMPIFAPMLRSSERGAEGGVEAVIVGGDGGCDVVVRSETEDVEDGEREEGVADVVDVESIVEVKGVGVWIVDP</sequence>
<evidence type="ECO:0000313" key="1">
    <source>
        <dbReference type="EMBL" id="KAK3174727.1"/>
    </source>
</evidence>
<protein>
    <submittedName>
        <fullName evidence="1">Uncharacterized protein</fullName>
    </submittedName>
</protein>
<comment type="caution">
    <text evidence="1">The sequence shown here is derived from an EMBL/GenBank/DDBJ whole genome shotgun (WGS) entry which is preliminary data.</text>
</comment>
<gene>
    <name evidence="1" type="ORF">OEA41_001973</name>
</gene>
<keyword evidence="2" id="KW-1185">Reference proteome</keyword>
<reference evidence="1" key="1">
    <citation type="submission" date="2022-11" db="EMBL/GenBank/DDBJ databases">
        <title>Chromosomal genome sequence assembly and mating type (MAT) locus characterization of the leprose asexual lichenized fungus Lepraria neglecta (Nyl.) Erichsen.</title>
        <authorList>
            <person name="Allen J.L."/>
            <person name="Pfeffer B."/>
        </authorList>
    </citation>
    <scope>NUCLEOTIDE SEQUENCE</scope>
    <source>
        <strain evidence="1">Allen 5258</strain>
    </source>
</reference>
<name>A0AAD9ZDD6_9LECA</name>
<dbReference type="Proteomes" id="UP001276659">
    <property type="component" value="Unassembled WGS sequence"/>
</dbReference>